<dbReference type="InterPro" id="IPR004360">
    <property type="entry name" value="Glyas_Fos-R_dOase_dom"/>
</dbReference>
<dbReference type="InterPro" id="IPR037523">
    <property type="entry name" value="VOC_core"/>
</dbReference>
<dbReference type="GO" id="GO:0051213">
    <property type="term" value="F:dioxygenase activity"/>
    <property type="evidence" value="ECO:0007669"/>
    <property type="project" value="UniProtKB-KW"/>
</dbReference>
<dbReference type="CDD" id="cd07237">
    <property type="entry name" value="BphC1-RGP6_C_like"/>
    <property type="match status" value="1"/>
</dbReference>
<keyword evidence="7 8" id="KW-0408">Iron</keyword>
<evidence type="ECO:0000256" key="3">
    <source>
        <dbReference type="ARBA" id="ARBA00022723"/>
    </source>
</evidence>
<evidence type="ECO:0000256" key="6">
    <source>
        <dbReference type="ARBA" id="ARBA00023002"/>
    </source>
</evidence>
<evidence type="ECO:0000259" key="9">
    <source>
        <dbReference type="PROSITE" id="PS51819"/>
    </source>
</evidence>
<dbReference type="Gene3D" id="3.10.180.10">
    <property type="entry name" value="2,3-Dihydroxybiphenyl 1,2-Dioxygenase, domain 1"/>
    <property type="match status" value="2"/>
</dbReference>
<organism evidence="10 11">
    <name type="scientific">Actinoplanes lobatus</name>
    <dbReference type="NCBI Taxonomy" id="113568"/>
    <lineage>
        <taxon>Bacteria</taxon>
        <taxon>Bacillati</taxon>
        <taxon>Actinomycetota</taxon>
        <taxon>Actinomycetes</taxon>
        <taxon>Micromonosporales</taxon>
        <taxon>Micromonosporaceae</taxon>
        <taxon>Actinoplanes</taxon>
    </lineage>
</organism>
<keyword evidence="5 8" id="KW-0223">Dioxygenase</keyword>
<comment type="caution">
    <text evidence="10">The sequence shown here is derived from an EMBL/GenBank/DDBJ whole genome shotgun (WGS) entry which is preliminary data.</text>
</comment>
<reference evidence="10 11" key="1">
    <citation type="submission" date="2021-01" db="EMBL/GenBank/DDBJ databases">
        <title>Whole genome shotgun sequence of Actinoplanes lobatus NBRC 12513.</title>
        <authorList>
            <person name="Komaki H."/>
            <person name="Tamura T."/>
        </authorList>
    </citation>
    <scope>NUCLEOTIDE SEQUENCE [LARGE SCALE GENOMIC DNA]</scope>
    <source>
        <strain evidence="10 11">NBRC 12513</strain>
    </source>
</reference>
<protein>
    <submittedName>
        <fullName evidence="10">Iron-dependent extradiol dioxygenase</fullName>
    </submittedName>
</protein>
<keyword evidence="3" id="KW-0479">Metal-binding</keyword>
<sequence>MLVSNLIRSLGYLRVESTDPSAWREFGVKVLGMAEGRGPDQQAVYLRMDDLPARIVVVPGEKDRLAASGWELADPAAMTRLAAALEEAGYAVKPAGADELADRRVSHLISVDDPAGNRLEFFCGAALDTRPFLSATGTRFVTGGQGMGHAVLPSRDDAASLRFYTEVLGFRLRDSMRLVPEHLGLPPVDRPLWMRFLGCGPRHHSVALAPIPAPTGLIHLMIETETLDDVGRAIDRCGRHKAPMISTLGRHANDEMVSFYVRTPSGFDIEYGYGGLTVDDSTWVARQTTAHSVWGHRFSGGGGH</sequence>
<dbReference type="Pfam" id="PF00903">
    <property type="entry name" value="Glyoxalase"/>
    <property type="match status" value="1"/>
</dbReference>
<name>A0ABQ4AIM5_9ACTN</name>
<feature type="domain" description="VOC" evidence="9">
    <location>
        <begin position="9"/>
        <end position="124"/>
    </location>
</feature>
<gene>
    <name evidence="10" type="ORF">Alo02nite_36280</name>
</gene>
<dbReference type="Proteomes" id="UP000631312">
    <property type="component" value="Unassembled WGS sequence"/>
</dbReference>
<keyword evidence="11" id="KW-1185">Reference proteome</keyword>
<dbReference type="SUPFAM" id="SSF54593">
    <property type="entry name" value="Glyoxalase/Bleomycin resistance protein/Dihydroxybiphenyl dioxygenase"/>
    <property type="match status" value="2"/>
</dbReference>
<comment type="similarity">
    <text evidence="2 8">Belongs to the extradiol ring-cleavage dioxygenase family.</text>
</comment>
<dbReference type="InterPro" id="IPR000486">
    <property type="entry name" value="Xdiol_ring_cleave_dOase_1/2"/>
</dbReference>
<evidence type="ECO:0000256" key="4">
    <source>
        <dbReference type="ARBA" id="ARBA00022797"/>
    </source>
</evidence>
<dbReference type="PROSITE" id="PS00082">
    <property type="entry name" value="EXTRADIOL_DIOXYGENAS"/>
    <property type="match status" value="1"/>
</dbReference>
<comment type="cofactor">
    <cofactor evidence="1 8">
        <name>Fe(2+)</name>
        <dbReference type="ChEBI" id="CHEBI:29033"/>
    </cofactor>
</comment>
<keyword evidence="6 8" id="KW-0560">Oxidoreductase</keyword>
<evidence type="ECO:0000256" key="1">
    <source>
        <dbReference type="ARBA" id="ARBA00001954"/>
    </source>
</evidence>
<feature type="domain" description="VOC" evidence="9">
    <location>
        <begin position="146"/>
        <end position="274"/>
    </location>
</feature>
<dbReference type="PROSITE" id="PS51819">
    <property type="entry name" value="VOC"/>
    <property type="match status" value="2"/>
</dbReference>
<dbReference type="InterPro" id="IPR029068">
    <property type="entry name" value="Glyas_Bleomycin-R_OHBP_Dase"/>
</dbReference>
<dbReference type="InterPro" id="IPR054680">
    <property type="entry name" value="HsaC"/>
</dbReference>
<evidence type="ECO:0000313" key="10">
    <source>
        <dbReference type="EMBL" id="GIE40730.1"/>
    </source>
</evidence>
<dbReference type="Pfam" id="PF22632">
    <property type="entry name" value="BphC_D1"/>
    <property type="match status" value="1"/>
</dbReference>
<evidence type="ECO:0000256" key="8">
    <source>
        <dbReference type="RuleBase" id="RU000683"/>
    </source>
</evidence>
<proteinExistence type="inferred from homology"/>
<accession>A0ABQ4AIM5</accession>
<dbReference type="NCBIfam" id="NF045631">
    <property type="entry name" value="exdiol_diox_HsaC"/>
    <property type="match status" value="1"/>
</dbReference>
<dbReference type="CDD" id="cd07252">
    <property type="entry name" value="BphC1-RGP6_N_like"/>
    <property type="match status" value="1"/>
</dbReference>
<dbReference type="EMBL" id="BOMP01000052">
    <property type="protein sequence ID" value="GIE40730.1"/>
    <property type="molecule type" value="Genomic_DNA"/>
</dbReference>
<evidence type="ECO:0000256" key="7">
    <source>
        <dbReference type="ARBA" id="ARBA00023004"/>
    </source>
</evidence>
<evidence type="ECO:0000256" key="5">
    <source>
        <dbReference type="ARBA" id="ARBA00022964"/>
    </source>
</evidence>
<keyword evidence="4 8" id="KW-0058">Aromatic hydrocarbons catabolism</keyword>
<evidence type="ECO:0000256" key="2">
    <source>
        <dbReference type="ARBA" id="ARBA00008784"/>
    </source>
</evidence>
<evidence type="ECO:0000313" key="11">
    <source>
        <dbReference type="Proteomes" id="UP000631312"/>
    </source>
</evidence>